<dbReference type="AlphaFoldDB" id="A0A5C3MY14"/>
<evidence type="ECO:0000313" key="1">
    <source>
        <dbReference type="EMBL" id="TFK49823.1"/>
    </source>
</evidence>
<reference evidence="1 2" key="1">
    <citation type="journal article" date="2019" name="Nat. Ecol. Evol.">
        <title>Megaphylogeny resolves global patterns of mushroom evolution.</title>
        <authorList>
            <person name="Varga T."/>
            <person name="Krizsan K."/>
            <person name="Foldi C."/>
            <person name="Dima B."/>
            <person name="Sanchez-Garcia M."/>
            <person name="Sanchez-Ramirez S."/>
            <person name="Szollosi G.J."/>
            <person name="Szarkandi J.G."/>
            <person name="Papp V."/>
            <person name="Albert L."/>
            <person name="Andreopoulos W."/>
            <person name="Angelini C."/>
            <person name="Antonin V."/>
            <person name="Barry K.W."/>
            <person name="Bougher N.L."/>
            <person name="Buchanan P."/>
            <person name="Buyck B."/>
            <person name="Bense V."/>
            <person name="Catcheside P."/>
            <person name="Chovatia M."/>
            <person name="Cooper J."/>
            <person name="Damon W."/>
            <person name="Desjardin D."/>
            <person name="Finy P."/>
            <person name="Geml J."/>
            <person name="Haridas S."/>
            <person name="Hughes K."/>
            <person name="Justo A."/>
            <person name="Karasinski D."/>
            <person name="Kautmanova I."/>
            <person name="Kiss B."/>
            <person name="Kocsube S."/>
            <person name="Kotiranta H."/>
            <person name="LaButti K.M."/>
            <person name="Lechner B.E."/>
            <person name="Liimatainen K."/>
            <person name="Lipzen A."/>
            <person name="Lukacs Z."/>
            <person name="Mihaltcheva S."/>
            <person name="Morgado L.N."/>
            <person name="Niskanen T."/>
            <person name="Noordeloos M.E."/>
            <person name="Ohm R.A."/>
            <person name="Ortiz-Santana B."/>
            <person name="Ovrebo C."/>
            <person name="Racz N."/>
            <person name="Riley R."/>
            <person name="Savchenko A."/>
            <person name="Shiryaev A."/>
            <person name="Soop K."/>
            <person name="Spirin V."/>
            <person name="Szebenyi C."/>
            <person name="Tomsovsky M."/>
            <person name="Tulloss R.E."/>
            <person name="Uehling J."/>
            <person name="Grigoriev I.V."/>
            <person name="Vagvolgyi C."/>
            <person name="Papp T."/>
            <person name="Martin F.M."/>
            <person name="Miettinen O."/>
            <person name="Hibbett D.S."/>
            <person name="Nagy L.G."/>
        </authorList>
    </citation>
    <scope>NUCLEOTIDE SEQUENCE [LARGE SCALE GENOMIC DNA]</scope>
    <source>
        <strain evidence="1 2">OMC1185</strain>
    </source>
</reference>
<organism evidence="1 2">
    <name type="scientific">Heliocybe sulcata</name>
    <dbReference type="NCBI Taxonomy" id="5364"/>
    <lineage>
        <taxon>Eukaryota</taxon>
        <taxon>Fungi</taxon>
        <taxon>Dikarya</taxon>
        <taxon>Basidiomycota</taxon>
        <taxon>Agaricomycotina</taxon>
        <taxon>Agaricomycetes</taxon>
        <taxon>Gloeophyllales</taxon>
        <taxon>Gloeophyllaceae</taxon>
        <taxon>Heliocybe</taxon>
    </lineage>
</organism>
<name>A0A5C3MY14_9AGAM</name>
<dbReference type="Proteomes" id="UP000305948">
    <property type="component" value="Unassembled WGS sequence"/>
</dbReference>
<keyword evidence="2" id="KW-1185">Reference proteome</keyword>
<gene>
    <name evidence="1" type="ORF">OE88DRAFT_1736789</name>
</gene>
<proteinExistence type="predicted"/>
<dbReference type="EMBL" id="ML213515">
    <property type="protein sequence ID" value="TFK49823.1"/>
    <property type="molecule type" value="Genomic_DNA"/>
</dbReference>
<evidence type="ECO:0000313" key="2">
    <source>
        <dbReference type="Proteomes" id="UP000305948"/>
    </source>
</evidence>
<sequence>MGPVLKKVESLYVSDANSISSPGYWHEIRMALGHIRNLNLEGHGAVKVVPDGLDCKGSKDKYYPIFANLEVLAMTNVSFRPPGRILRKSSISSFFRSLIRSLERRHGADKPTNLTSASETQLHVIITKGRQLFHEDVQALRELGSKVTWDEKEDGGE</sequence>
<accession>A0A5C3MY14</accession>
<protein>
    <submittedName>
        <fullName evidence="1">Uncharacterized protein</fullName>
    </submittedName>
</protein>